<name>A0ABY9UJH0_STRVL</name>
<sequence>MMERLEPPDDRALRAGRWSLLLTSRRHIDLLRVCSAASPLR</sequence>
<proteinExistence type="predicted"/>
<reference evidence="1 2" key="1">
    <citation type="submission" date="2023-09" db="EMBL/GenBank/DDBJ databases">
        <title>The genome sequence of Streptomyces anthocyanicus.</title>
        <authorList>
            <person name="Mo P."/>
        </authorList>
    </citation>
    <scope>NUCLEOTIDE SEQUENCE [LARGE SCALE GENOMIC DNA]</scope>
    <source>
        <strain evidence="1 2">JCM 4387</strain>
    </source>
</reference>
<protein>
    <submittedName>
        <fullName evidence="1">Uncharacterized protein</fullName>
    </submittedName>
</protein>
<evidence type="ECO:0000313" key="1">
    <source>
        <dbReference type="EMBL" id="WND23011.1"/>
    </source>
</evidence>
<dbReference type="Proteomes" id="UP001249394">
    <property type="component" value="Chromosome"/>
</dbReference>
<evidence type="ECO:0000313" key="2">
    <source>
        <dbReference type="Proteomes" id="UP001249394"/>
    </source>
</evidence>
<dbReference type="EMBL" id="CP134213">
    <property type="protein sequence ID" value="WND23011.1"/>
    <property type="molecule type" value="Genomic_DNA"/>
</dbReference>
<keyword evidence="2" id="KW-1185">Reference proteome</keyword>
<gene>
    <name evidence="1" type="ORF">RI060_39225</name>
</gene>
<organism evidence="1 2">
    <name type="scientific">Streptomyces violaceus</name>
    <name type="common">Streptomyces venezuelae</name>
    <dbReference type="NCBI Taxonomy" id="1936"/>
    <lineage>
        <taxon>Bacteria</taxon>
        <taxon>Bacillati</taxon>
        <taxon>Actinomycetota</taxon>
        <taxon>Actinomycetes</taxon>
        <taxon>Kitasatosporales</taxon>
        <taxon>Streptomycetaceae</taxon>
        <taxon>Streptomyces</taxon>
    </lineage>
</organism>
<accession>A0ABY9UJH0</accession>